<evidence type="ECO:0000259" key="1">
    <source>
        <dbReference type="PROSITE" id="PS50943"/>
    </source>
</evidence>
<dbReference type="PROSITE" id="PS50943">
    <property type="entry name" value="HTH_CROC1"/>
    <property type="match status" value="1"/>
</dbReference>
<keyword evidence="3" id="KW-1185">Reference proteome</keyword>
<dbReference type="AlphaFoldDB" id="A0A0R2AL73"/>
<dbReference type="GO" id="GO:0003677">
    <property type="term" value="F:DNA binding"/>
    <property type="evidence" value="ECO:0007669"/>
    <property type="project" value="InterPro"/>
</dbReference>
<dbReference type="SUPFAM" id="SSF47413">
    <property type="entry name" value="lambda repressor-like DNA-binding domains"/>
    <property type="match status" value="1"/>
</dbReference>
<name>A0A0R2AL73_9LACO</name>
<dbReference type="Gene3D" id="1.10.260.40">
    <property type="entry name" value="lambda repressor-like DNA-binding domains"/>
    <property type="match status" value="1"/>
</dbReference>
<evidence type="ECO:0000313" key="2">
    <source>
        <dbReference type="EMBL" id="KRM67741.1"/>
    </source>
</evidence>
<dbReference type="OrthoDB" id="2364157at2"/>
<proteinExistence type="predicted"/>
<dbReference type="InterPro" id="IPR001387">
    <property type="entry name" value="Cro/C1-type_HTH"/>
</dbReference>
<dbReference type="SMART" id="SM00530">
    <property type="entry name" value="HTH_XRE"/>
    <property type="match status" value="1"/>
</dbReference>
<dbReference type="PATRIC" id="fig|1423781.4.peg.473"/>
<sequence>MYNRLREVRTDKGISLAKLSDELKKKENLNISADALAKYEREVREPKLSTWNALAHYFQVSITYIQGLSNVRQPENVNLSQLSTRELENIQQERLYAQCKQLRKLFLTTNESDLPDKEFQQIDEEFKKIERSIINNDRTDSSSVETMLFILNGVFIAFVSSRHCNRNAGNITEKLLDDVLELYNDDGSLKK</sequence>
<comment type="caution">
    <text evidence="2">The sequence shown here is derived from an EMBL/GenBank/DDBJ whole genome shotgun (WGS) entry which is preliminary data.</text>
</comment>
<dbReference type="InterPro" id="IPR010982">
    <property type="entry name" value="Lambda_DNA-bd_dom_sf"/>
</dbReference>
<dbReference type="RefSeq" id="WP_056966707.1">
    <property type="nucleotide sequence ID" value="NZ_AYYQ01000035.1"/>
</dbReference>
<dbReference type="Pfam" id="PF01381">
    <property type="entry name" value="HTH_3"/>
    <property type="match status" value="1"/>
</dbReference>
<evidence type="ECO:0000313" key="3">
    <source>
        <dbReference type="Proteomes" id="UP000052012"/>
    </source>
</evidence>
<reference evidence="2 3" key="1">
    <citation type="journal article" date="2015" name="Genome Announc.">
        <title>Expanding the biotechnology potential of lactobacilli through comparative genomics of 213 strains and associated genera.</title>
        <authorList>
            <person name="Sun Z."/>
            <person name="Harris H.M."/>
            <person name="McCann A."/>
            <person name="Guo C."/>
            <person name="Argimon S."/>
            <person name="Zhang W."/>
            <person name="Yang X."/>
            <person name="Jeffery I.B."/>
            <person name="Cooney J.C."/>
            <person name="Kagawa T.F."/>
            <person name="Liu W."/>
            <person name="Song Y."/>
            <person name="Salvetti E."/>
            <person name="Wrobel A."/>
            <person name="Rasinkangas P."/>
            <person name="Parkhill J."/>
            <person name="Rea M.C."/>
            <person name="O'Sullivan O."/>
            <person name="Ritari J."/>
            <person name="Douillard F.P."/>
            <person name="Paul Ross R."/>
            <person name="Yang R."/>
            <person name="Briner A.E."/>
            <person name="Felis G.E."/>
            <person name="de Vos W.M."/>
            <person name="Barrangou R."/>
            <person name="Klaenhammer T.R."/>
            <person name="Caufield P.W."/>
            <person name="Cui Y."/>
            <person name="Zhang H."/>
            <person name="O'Toole P.W."/>
        </authorList>
    </citation>
    <scope>NUCLEOTIDE SEQUENCE [LARGE SCALE GENOMIC DNA]</scope>
    <source>
        <strain evidence="2 3">DSM 23829</strain>
    </source>
</reference>
<dbReference type="CDD" id="cd00093">
    <property type="entry name" value="HTH_XRE"/>
    <property type="match status" value="1"/>
</dbReference>
<gene>
    <name evidence="2" type="ORF">FD06_GL000460</name>
</gene>
<dbReference type="STRING" id="1423781.FD06_GL000460"/>
<organism evidence="2 3">
    <name type="scientific">Apilactobacillus ozensis DSM 23829 = JCM 17196</name>
    <dbReference type="NCBI Taxonomy" id="1423781"/>
    <lineage>
        <taxon>Bacteria</taxon>
        <taxon>Bacillati</taxon>
        <taxon>Bacillota</taxon>
        <taxon>Bacilli</taxon>
        <taxon>Lactobacillales</taxon>
        <taxon>Lactobacillaceae</taxon>
        <taxon>Apilactobacillus</taxon>
    </lineage>
</organism>
<feature type="domain" description="HTH cro/C1-type" evidence="1">
    <location>
        <begin position="5"/>
        <end position="65"/>
    </location>
</feature>
<accession>A0A0R2AL73</accession>
<dbReference type="Proteomes" id="UP000052012">
    <property type="component" value="Unassembled WGS sequence"/>
</dbReference>
<protein>
    <recommendedName>
        <fullName evidence="1">HTH cro/C1-type domain-containing protein</fullName>
    </recommendedName>
</protein>
<dbReference type="EMBL" id="AYYQ01000035">
    <property type="protein sequence ID" value="KRM67741.1"/>
    <property type="molecule type" value="Genomic_DNA"/>
</dbReference>